<dbReference type="Proteomes" id="UP000694409">
    <property type="component" value="Unassembled WGS sequence"/>
</dbReference>
<protein>
    <submittedName>
        <fullName evidence="2">Uncharacterized protein</fullName>
    </submittedName>
</protein>
<dbReference type="AlphaFoldDB" id="A0A8C9NAU3"/>
<accession>A0A8C9NAU3</accession>
<dbReference type="Ensembl" id="ENSSCAT00000016885.1">
    <property type="protein sequence ID" value="ENSSCAP00000015073.1"/>
    <property type="gene ID" value="ENSSCAG00000011054.1"/>
</dbReference>
<evidence type="ECO:0000313" key="3">
    <source>
        <dbReference type="Proteomes" id="UP000694409"/>
    </source>
</evidence>
<sequence>HVNGFPHMRFPGNDLKGGDGGIYISFSIVLYVFPALAILPQTCQTKQLLLLPFTECDIQAWWKLNHTMITNETSLLTKSLECQSSKN</sequence>
<evidence type="ECO:0000256" key="1">
    <source>
        <dbReference type="SAM" id="Phobius"/>
    </source>
</evidence>
<name>A0A8C9NAU3_SERCA</name>
<keyword evidence="3" id="KW-1185">Reference proteome</keyword>
<proteinExistence type="predicted"/>
<keyword evidence="1" id="KW-1133">Transmembrane helix</keyword>
<evidence type="ECO:0000313" key="2">
    <source>
        <dbReference type="Ensembl" id="ENSSCAP00000015073.1"/>
    </source>
</evidence>
<keyword evidence="1" id="KW-0472">Membrane</keyword>
<keyword evidence="1" id="KW-0812">Transmembrane</keyword>
<reference evidence="2" key="1">
    <citation type="submission" date="2025-08" db="UniProtKB">
        <authorList>
            <consortium name="Ensembl"/>
        </authorList>
    </citation>
    <scope>IDENTIFICATION</scope>
</reference>
<feature type="transmembrane region" description="Helical" evidence="1">
    <location>
        <begin position="20"/>
        <end position="39"/>
    </location>
</feature>
<reference evidence="2" key="2">
    <citation type="submission" date="2025-09" db="UniProtKB">
        <authorList>
            <consortium name="Ensembl"/>
        </authorList>
    </citation>
    <scope>IDENTIFICATION</scope>
</reference>
<organism evidence="2 3">
    <name type="scientific">Serinus canaria</name>
    <name type="common">Island canary</name>
    <name type="synonym">Fringilla canaria</name>
    <dbReference type="NCBI Taxonomy" id="9135"/>
    <lineage>
        <taxon>Eukaryota</taxon>
        <taxon>Metazoa</taxon>
        <taxon>Chordata</taxon>
        <taxon>Craniata</taxon>
        <taxon>Vertebrata</taxon>
        <taxon>Euteleostomi</taxon>
        <taxon>Archelosauria</taxon>
        <taxon>Archosauria</taxon>
        <taxon>Dinosauria</taxon>
        <taxon>Saurischia</taxon>
        <taxon>Theropoda</taxon>
        <taxon>Coelurosauria</taxon>
        <taxon>Aves</taxon>
        <taxon>Neognathae</taxon>
        <taxon>Neoaves</taxon>
        <taxon>Telluraves</taxon>
        <taxon>Australaves</taxon>
        <taxon>Passeriformes</taxon>
        <taxon>Passeroidea</taxon>
        <taxon>Fringillidae</taxon>
        <taxon>Carduelinae</taxon>
        <taxon>Serinus</taxon>
    </lineage>
</organism>